<dbReference type="GeneID" id="5892869"/>
<feature type="region of interest" description="Disordered" evidence="1">
    <location>
        <begin position="270"/>
        <end position="303"/>
    </location>
</feature>
<dbReference type="AlphaFoldDB" id="A9V477"/>
<gene>
    <name evidence="2" type="ORF">MONBRDRAFT_9783</name>
</gene>
<evidence type="ECO:0000313" key="3">
    <source>
        <dbReference type="Proteomes" id="UP000001357"/>
    </source>
</evidence>
<dbReference type="InParanoid" id="A9V477"/>
<dbReference type="Proteomes" id="UP000001357">
    <property type="component" value="Unassembled WGS sequence"/>
</dbReference>
<name>A9V477_MONBE</name>
<feature type="region of interest" description="Disordered" evidence="1">
    <location>
        <begin position="48"/>
        <end position="81"/>
    </location>
</feature>
<feature type="compositionally biased region" description="Basic residues" evidence="1">
    <location>
        <begin position="183"/>
        <end position="192"/>
    </location>
</feature>
<keyword evidence="3" id="KW-1185">Reference proteome</keyword>
<accession>A9V477</accession>
<sequence>MQFCHSLRAKAWGSAGPTIASTTSIEHARVQRTSRTEDQEIRVGCQRTCPASGQPNSEAPHMRAPDFNTSGSKHVPKCAGPQGRRLAQKVVHAPVGPSLNQPSFQSGFLVIEATPRTPIARHGARTQRYCQCTDGVKLAGPQLINDDDAAWRERNGLCTHDHHEQRKLTGHHWGRGQETKQNKTQKTKRRRGMQLYHRQPQSGGSPRGRGTRGQEDVPRLHSERLEENKFVISALALLLWRVHQREAPKSMCPPVPPGLRVRLGQHRCQPHSCPRHDTRPVDRLAASSRHKHQDWRPSSQAES</sequence>
<organism evidence="2 3">
    <name type="scientific">Monosiga brevicollis</name>
    <name type="common">Choanoflagellate</name>
    <dbReference type="NCBI Taxonomy" id="81824"/>
    <lineage>
        <taxon>Eukaryota</taxon>
        <taxon>Choanoflagellata</taxon>
        <taxon>Craspedida</taxon>
        <taxon>Salpingoecidae</taxon>
        <taxon>Monosiga</taxon>
    </lineage>
</organism>
<dbReference type="KEGG" id="mbr:MONBRDRAFT_9783"/>
<reference evidence="2 3" key="1">
    <citation type="journal article" date="2008" name="Nature">
        <title>The genome of the choanoflagellate Monosiga brevicollis and the origin of metazoans.</title>
        <authorList>
            <consortium name="JGI Sequencing"/>
            <person name="King N."/>
            <person name="Westbrook M.J."/>
            <person name="Young S.L."/>
            <person name="Kuo A."/>
            <person name="Abedin M."/>
            <person name="Chapman J."/>
            <person name="Fairclough S."/>
            <person name="Hellsten U."/>
            <person name="Isogai Y."/>
            <person name="Letunic I."/>
            <person name="Marr M."/>
            <person name="Pincus D."/>
            <person name="Putnam N."/>
            <person name="Rokas A."/>
            <person name="Wright K.J."/>
            <person name="Zuzow R."/>
            <person name="Dirks W."/>
            <person name="Good M."/>
            <person name="Goodstein D."/>
            <person name="Lemons D."/>
            <person name="Li W."/>
            <person name="Lyons J.B."/>
            <person name="Morris A."/>
            <person name="Nichols S."/>
            <person name="Richter D.J."/>
            <person name="Salamov A."/>
            <person name="Bork P."/>
            <person name="Lim W.A."/>
            <person name="Manning G."/>
            <person name="Miller W.T."/>
            <person name="McGinnis W."/>
            <person name="Shapiro H."/>
            <person name="Tjian R."/>
            <person name="Grigoriev I.V."/>
            <person name="Rokhsar D."/>
        </authorList>
    </citation>
    <scope>NUCLEOTIDE SEQUENCE [LARGE SCALE GENOMIC DNA]</scope>
    <source>
        <strain evidence="3">MX1 / ATCC 50154</strain>
    </source>
</reference>
<dbReference type="EMBL" id="CH991558">
    <property type="protein sequence ID" value="EDQ87571.1"/>
    <property type="molecule type" value="Genomic_DNA"/>
</dbReference>
<evidence type="ECO:0000256" key="1">
    <source>
        <dbReference type="SAM" id="MobiDB-lite"/>
    </source>
</evidence>
<proteinExistence type="predicted"/>
<feature type="region of interest" description="Disordered" evidence="1">
    <location>
        <begin position="164"/>
        <end position="216"/>
    </location>
</feature>
<evidence type="ECO:0000313" key="2">
    <source>
        <dbReference type="EMBL" id="EDQ87571.1"/>
    </source>
</evidence>
<protein>
    <submittedName>
        <fullName evidence="2">Uncharacterized protein</fullName>
    </submittedName>
</protein>
<dbReference type="RefSeq" id="XP_001747491.1">
    <property type="nucleotide sequence ID" value="XM_001747439.1"/>
</dbReference>